<dbReference type="GO" id="GO:0003985">
    <property type="term" value="F:acetyl-CoA C-acetyltransferase activity"/>
    <property type="evidence" value="ECO:0007669"/>
    <property type="project" value="UniProtKB-UniRule"/>
</dbReference>
<comment type="pathway">
    <text evidence="1 11">Amino-acid biosynthesis; L-leucine biosynthesis; L-leucine from 3-methyl-2-oxobutanoate: step 1/4.</text>
</comment>
<evidence type="ECO:0000256" key="9">
    <source>
        <dbReference type="ARBA" id="ARBA00023211"/>
    </source>
</evidence>
<dbReference type="EC" id="2.3.3.13" evidence="3 11"/>
<dbReference type="CDD" id="cd07940">
    <property type="entry name" value="DRE_TIM_IPMS"/>
    <property type="match status" value="1"/>
</dbReference>
<dbReference type="PROSITE" id="PS00815">
    <property type="entry name" value="AIPM_HOMOCIT_SYNTH_1"/>
    <property type="match status" value="1"/>
</dbReference>
<comment type="similarity">
    <text evidence="2 11">Belongs to the alpha-IPM synthase/homocitrate synthase family. LeuA type 1 subfamily.</text>
</comment>
<comment type="cofactor">
    <cofactor evidence="11">
        <name>Mn(2+)</name>
        <dbReference type="ChEBI" id="CHEBI:29035"/>
    </cofactor>
</comment>
<dbReference type="AlphaFoldDB" id="A0A6J4QHA2"/>
<evidence type="ECO:0000256" key="6">
    <source>
        <dbReference type="ARBA" id="ARBA00022605"/>
    </source>
</evidence>
<feature type="binding site" evidence="11">
    <location>
        <position position="13"/>
    </location>
    <ligand>
        <name>Mn(2+)</name>
        <dbReference type="ChEBI" id="CHEBI:29035"/>
    </ligand>
</feature>
<name>A0A6J4QHA2_9ACTN</name>
<evidence type="ECO:0000256" key="5">
    <source>
        <dbReference type="ARBA" id="ARBA00022430"/>
    </source>
</evidence>
<dbReference type="Pfam" id="PF00682">
    <property type="entry name" value="HMGL-like"/>
    <property type="match status" value="1"/>
</dbReference>
<dbReference type="GO" id="GO:0005737">
    <property type="term" value="C:cytoplasm"/>
    <property type="evidence" value="ECO:0007669"/>
    <property type="project" value="UniProtKB-UniRule"/>
</dbReference>
<evidence type="ECO:0000256" key="1">
    <source>
        <dbReference type="ARBA" id="ARBA00004689"/>
    </source>
</evidence>
<dbReference type="Pfam" id="PF08502">
    <property type="entry name" value="LeuA_dimer"/>
    <property type="match status" value="1"/>
</dbReference>
<sequence length="514" mass="55155">MRRVQIFDTTLRDGEQSPGISLSVEEKVEIAHQLARLKVDVIEAGFPITSEGDFESVSRIATEVKGPTIAGLARIHQADIERAWEAVQWSARPRIHTFVGTSDLHIEHQMRSNQNDIIAGAEGAVRLAKSLCPEVEFSPMDATRTEIGYLAEVVAAAVEAGADVINIADTVGYTTPVEFSVFLQELQERVPGLKERVLSVHCHDDLGLAVANSLAGVQVGAGQIEVAVNGIGERAGNASLEEIVMALGTRGDHYGVEVGVDTRQLANTSRLVSNMTGYEVPPNKAVVGRNAFLHESGIHQDGVLKDRRTFEIMTPKDIGLEGTNIFLGKHSGRHALKDALEELGYTLEGEVLKRAFTRFKEIADHKKTVTAADLEAIAADEVGSFEGKFVLDSFRVVAATGRQSRAAVTISHADHGTFEAEAEGEGPVDAVFRAVDAATNIKGRLTDFRIDAVTGGKDALGEVRVSVEFEGNEYGGRGLSQDVVEAAARAYVRAVNVYTASKLGAKRISTPAAP</sequence>
<dbReference type="NCBIfam" id="NF002086">
    <property type="entry name" value="PRK00915.1-3"/>
    <property type="match status" value="1"/>
</dbReference>
<keyword evidence="5 11" id="KW-0432">Leucine biosynthesis</keyword>
<dbReference type="PROSITE" id="PS50991">
    <property type="entry name" value="PYR_CT"/>
    <property type="match status" value="1"/>
</dbReference>
<evidence type="ECO:0000256" key="2">
    <source>
        <dbReference type="ARBA" id="ARBA00009396"/>
    </source>
</evidence>
<keyword evidence="11" id="KW-0963">Cytoplasm</keyword>
<dbReference type="PANTHER" id="PTHR10277">
    <property type="entry name" value="HOMOCITRATE SYNTHASE-RELATED"/>
    <property type="match status" value="1"/>
</dbReference>
<comment type="function">
    <text evidence="11">Catalyzes the condensation of the acetyl group of acetyl-CoA with 3-methyl-2-oxobutanoate (2-ketoisovalerate) to form 3-carboxy-3-hydroxy-4-methylpentanoate (2-isopropylmalate).</text>
</comment>
<proteinExistence type="inferred from homology"/>
<evidence type="ECO:0000256" key="3">
    <source>
        <dbReference type="ARBA" id="ARBA00012973"/>
    </source>
</evidence>
<evidence type="ECO:0000313" key="13">
    <source>
        <dbReference type="EMBL" id="CAA9444718.1"/>
    </source>
</evidence>
<evidence type="ECO:0000256" key="8">
    <source>
        <dbReference type="ARBA" id="ARBA00022723"/>
    </source>
</evidence>
<dbReference type="PANTHER" id="PTHR10277:SF9">
    <property type="entry name" value="2-ISOPROPYLMALATE SYNTHASE 1, CHLOROPLASTIC-RELATED"/>
    <property type="match status" value="1"/>
</dbReference>
<dbReference type="InterPro" id="IPR013709">
    <property type="entry name" value="2-isopropylmalate_synth_dimer"/>
</dbReference>
<feature type="region of interest" description="Regulatory domain" evidence="11">
    <location>
        <begin position="390"/>
        <end position="514"/>
    </location>
</feature>
<keyword evidence="7 11" id="KW-0808">Transferase</keyword>
<evidence type="ECO:0000256" key="7">
    <source>
        <dbReference type="ARBA" id="ARBA00022679"/>
    </source>
</evidence>
<dbReference type="UniPathway" id="UPA00048">
    <property type="reaction ID" value="UER00070"/>
</dbReference>
<dbReference type="SUPFAM" id="SSF51569">
    <property type="entry name" value="Aldolase"/>
    <property type="match status" value="1"/>
</dbReference>
<dbReference type="SMART" id="SM00917">
    <property type="entry name" value="LeuA_dimer"/>
    <property type="match status" value="1"/>
</dbReference>
<dbReference type="EMBL" id="CADCVG010000013">
    <property type="protein sequence ID" value="CAA9444718.1"/>
    <property type="molecule type" value="Genomic_DNA"/>
</dbReference>
<evidence type="ECO:0000256" key="10">
    <source>
        <dbReference type="ARBA" id="ARBA00023304"/>
    </source>
</evidence>
<dbReference type="Pfam" id="PF22617">
    <property type="entry name" value="HCS_D2"/>
    <property type="match status" value="1"/>
</dbReference>
<dbReference type="SUPFAM" id="SSF110921">
    <property type="entry name" value="2-isopropylmalate synthase LeuA, allosteric (dimerisation) domain"/>
    <property type="match status" value="1"/>
</dbReference>
<dbReference type="InterPro" id="IPR054691">
    <property type="entry name" value="LeuA/HCS_post-cat"/>
</dbReference>
<feature type="domain" description="Pyruvate carboxyltransferase" evidence="12">
    <location>
        <begin position="4"/>
        <end position="266"/>
    </location>
</feature>
<dbReference type="GO" id="GO:0009098">
    <property type="term" value="P:L-leucine biosynthetic process"/>
    <property type="evidence" value="ECO:0007669"/>
    <property type="project" value="UniProtKB-UniRule"/>
</dbReference>
<evidence type="ECO:0000256" key="4">
    <source>
        <dbReference type="ARBA" id="ARBA00018198"/>
    </source>
</evidence>
<dbReference type="HAMAP" id="MF_01025">
    <property type="entry name" value="LeuA_type1"/>
    <property type="match status" value="1"/>
</dbReference>
<dbReference type="Gene3D" id="3.30.160.270">
    <property type="match status" value="1"/>
</dbReference>
<keyword evidence="8 11" id="KW-0479">Metal-binding</keyword>
<comment type="catalytic activity">
    <reaction evidence="11">
        <text>3-methyl-2-oxobutanoate + acetyl-CoA + H2O = (2S)-2-isopropylmalate + CoA + H(+)</text>
        <dbReference type="Rhea" id="RHEA:21524"/>
        <dbReference type="ChEBI" id="CHEBI:1178"/>
        <dbReference type="ChEBI" id="CHEBI:11851"/>
        <dbReference type="ChEBI" id="CHEBI:15377"/>
        <dbReference type="ChEBI" id="CHEBI:15378"/>
        <dbReference type="ChEBI" id="CHEBI:57287"/>
        <dbReference type="ChEBI" id="CHEBI:57288"/>
        <dbReference type="EC" id="2.3.3.13"/>
    </reaction>
</comment>
<feature type="binding site" evidence="11">
    <location>
        <position position="237"/>
    </location>
    <ligand>
        <name>Mn(2+)</name>
        <dbReference type="ChEBI" id="CHEBI:29035"/>
    </ligand>
</feature>
<gene>
    <name evidence="11" type="primary">leuA</name>
    <name evidence="13" type="ORF">AVDCRST_MAG14-286</name>
</gene>
<dbReference type="Gene3D" id="3.20.20.70">
    <property type="entry name" value="Aldolase class I"/>
    <property type="match status" value="1"/>
</dbReference>
<evidence type="ECO:0000256" key="11">
    <source>
        <dbReference type="HAMAP-Rule" id="MF_01025"/>
    </source>
</evidence>
<dbReference type="PROSITE" id="PS00816">
    <property type="entry name" value="AIPM_HOMOCIT_SYNTH_2"/>
    <property type="match status" value="1"/>
</dbReference>
<dbReference type="FunFam" id="1.10.238.260:FF:000001">
    <property type="entry name" value="2-isopropylmalate synthase"/>
    <property type="match status" value="1"/>
</dbReference>
<keyword evidence="9 11" id="KW-0464">Manganese</keyword>
<protein>
    <recommendedName>
        <fullName evidence="4 11">2-isopropylmalate synthase</fullName>
        <ecNumber evidence="3 11">2.3.3.13</ecNumber>
    </recommendedName>
    <alternativeName>
        <fullName evidence="11">Alpha-IPM synthase</fullName>
    </alternativeName>
    <alternativeName>
        <fullName evidence="11">Alpha-isopropylmalate synthase</fullName>
    </alternativeName>
</protein>
<keyword evidence="6 11" id="KW-0028">Amino-acid biosynthesis</keyword>
<organism evidence="13">
    <name type="scientific">uncultured Rubrobacteraceae bacterium</name>
    <dbReference type="NCBI Taxonomy" id="349277"/>
    <lineage>
        <taxon>Bacteria</taxon>
        <taxon>Bacillati</taxon>
        <taxon>Actinomycetota</taxon>
        <taxon>Rubrobacteria</taxon>
        <taxon>Rubrobacterales</taxon>
        <taxon>Rubrobacteraceae</taxon>
        <taxon>environmental samples</taxon>
    </lineage>
</organism>
<dbReference type="GO" id="GO:0003852">
    <property type="term" value="F:2-isopropylmalate synthase activity"/>
    <property type="evidence" value="ECO:0007669"/>
    <property type="project" value="UniProtKB-UniRule"/>
</dbReference>
<accession>A0A6J4QHA2</accession>
<dbReference type="InterPro" id="IPR000891">
    <property type="entry name" value="PYR_CT"/>
</dbReference>
<dbReference type="Gene3D" id="1.10.238.260">
    <property type="match status" value="1"/>
</dbReference>
<feature type="binding site" evidence="11">
    <location>
        <position position="201"/>
    </location>
    <ligand>
        <name>Mn(2+)</name>
        <dbReference type="ChEBI" id="CHEBI:29035"/>
    </ligand>
</feature>
<dbReference type="InterPro" id="IPR005671">
    <property type="entry name" value="LeuA_bact_synth"/>
</dbReference>
<dbReference type="GO" id="GO:0030145">
    <property type="term" value="F:manganese ion binding"/>
    <property type="evidence" value="ECO:0007669"/>
    <property type="project" value="UniProtKB-UniRule"/>
</dbReference>
<dbReference type="InterPro" id="IPR036230">
    <property type="entry name" value="LeuA_allosteric_dom_sf"/>
</dbReference>
<comment type="subunit">
    <text evidence="11">Homodimer.</text>
</comment>
<evidence type="ECO:0000259" key="12">
    <source>
        <dbReference type="PROSITE" id="PS50991"/>
    </source>
</evidence>
<dbReference type="InterPro" id="IPR013785">
    <property type="entry name" value="Aldolase_TIM"/>
</dbReference>
<dbReference type="FunFam" id="3.20.20.70:FF:000010">
    <property type="entry name" value="2-isopropylmalate synthase"/>
    <property type="match status" value="1"/>
</dbReference>
<dbReference type="InterPro" id="IPR002034">
    <property type="entry name" value="AIPM/Hcit_synth_CS"/>
</dbReference>
<dbReference type="NCBIfam" id="TIGR00973">
    <property type="entry name" value="leuA_bact"/>
    <property type="match status" value="1"/>
</dbReference>
<keyword evidence="10 11" id="KW-0100">Branched-chain amino acid biosynthesis</keyword>
<keyword evidence="13" id="KW-0012">Acyltransferase</keyword>
<feature type="binding site" evidence="11">
    <location>
        <position position="203"/>
    </location>
    <ligand>
        <name>Mn(2+)</name>
        <dbReference type="ChEBI" id="CHEBI:29035"/>
    </ligand>
</feature>
<reference evidence="13" key="1">
    <citation type="submission" date="2020-02" db="EMBL/GenBank/DDBJ databases">
        <authorList>
            <person name="Meier V. D."/>
        </authorList>
    </citation>
    <scope>NUCLEOTIDE SEQUENCE</scope>
    <source>
        <strain evidence="13">AVDCRST_MAG14</strain>
    </source>
</reference>
<dbReference type="InterPro" id="IPR050073">
    <property type="entry name" value="2-IPM_HCS-like"/>
</dbReference>